<dbReference type="SUPFAM" id="SSF88713">
    <property type="entry name" value="Glycoside hydrolase/deacetylase"/>
    <property type="match status" value="1"/>
</dbReference>
<protein>
    <submittedName>
        <fullName evidence="1">Polysaccharide deacetylase</fullName>
    </submittedName>
</protein>
<reference evidence="1" key="1">
    <citation type="journal article" date="2020" name="mSystems">
        <title>Genome- and Community-Level Interaction Insights into Carbon Utilization and Element Cycling Functions of Hydrothermarchaeota in Hydrothermal Sediment.</title>
        <authorList>
            <person name="Zhou Z."/>
            <person name="Liu Y."/>
            <person name="Xu W."/>
            <person name="Pan J."/>
            <person name="Luo Z.H."/>
            <person name="Li M."/>
        </authorList>
    </citation>
    <scope>NUCLEOTIDE SEQUENCE [LARGE SCALE GENOMIC DNA]</scope>
    <source>
        <strain evidence="1">SpSt-456</strain>
    </source>
</reference>
<dbReference type="InterPro" id="IPR011330">
    <property type="entry name" value="Glyco_hydro/deAcase_b/a-brl"/>
</dbReference>
<dbReference type="InterPro" id="IPR049591">
    <property type="entry name" value="CE4_u4-like"/>
</dbReference>
<accession>A0A832A238</accession>
<sequence>MGIIKEGLRVQRPRTSSALWSDPAPAWRERLEETVQRLPGRNKVRVFFRADDIGAGGHSFRALCALFREHGVPLALAVVPAWLTETRIDQLFATAPLDEKLWGWHQHGWRHVNWQKTGKKSEFGDQRPLEKQWKDVWQGHMRLMGVFQERLLPVFTPPWNRLSAMTLEVLDQMGFKAVSTTDPLPKTGKNAHRLKNFRIGIDLHTRKNPDGAADYDRLLHELSAAFSKEAPVGIMIHHQRMTPFAFAFLDELIRRLQSCGRAEIVSFDDLLQGS</sequence>
<gene>
    <name evidence="1" type="ORF">ENS06_12445</name>
</gene>
<dbReference type="GO" id="GO:0005975">
    <property type="term" value="P:carbohydrate metabolic process"/>
    <property type="evidence" value="ECO:0007669"/>
    <property type="project" value="InterPro"/>
</dbReference>
<organism evidence="1">
    <name type="scientific">Desulfacinum infernum</name>
    <dbReference type="NCBI Taxonomy" id="35837"/>
    <lineage>
        <taxon>Bacteria</taxon>
        <taxon>Pseudomonadati</taxon>
        <taxon>Thermodesulfobacteriota</taxon>
        <taxon>Syntrophobacteria</taxon>
        <taxon>Syntrophobacterales</taxon>
        <taxon>Syntrophobacteraceae</taxon>
        <taxon>Desulfacinum</taxon>
    </lineage>
</organism>
<name>A0A832A238_9BACT</name>
<dbReference type="CDD" id="cd10928">
    <property type="entry name" value="CE4_u4"/>
    <property type="match status" value="1"/>
</dbReference>
<comment type="caution">
    <text evidence="1">The sequence shown here is derived from an EMBL/GenBank/DDBJ whole genome shotgun (WGS) entry which is preliminary data.</text>
</comment>
<dbReference type="AlphaFoldDB" id="A0A832A238"/>
<evidence type="ECO:0000313" key="1">
    <source>
        <dbReference type="EMBL" id="HFK98113.1"/>
    </source>
</evidence>
<dbReference type="Gene3D" id="3.20.20.370">
    <property type="entry name" value="Glycoside hydrolase/deacetylase"/>
    <property type="match status" value="1"/>
</dbReference>
<proteinExistence type="predicted"/>
<dbReference type="EMBL" id="DSTK01000037">
    <property type="protein sequence ID" value="HFK98113.1"/>
    <property type="molecule type" value="Genomic_DNA"/>
</dbReference>